<accession>A0A875RUG5</accession>
<feature type="compositionally biased region" description="Low complexity" evidence="1">
    <location>
        <begin position="109"/>
        <end position="127"/>
    </location>
</feature>
<evidence type="ECO:0000313" key="2">
    <source>
        <dbReference type="EMBL" id="QPG74557.1"/>
    </source>
</evidence>
<feature type="compositionally biased region" description="Low complexity" evidence="1">
    <location>
        <begin position="383"/>
        <end position="397"/>
    </location>
</feature>
<keyword evidence="3" id="KW-1185">Reference proteome</keyword>
<feature type="compositionally biased region" description="Polar residues" evidence="1">
    <location>
        <begin position="681"/>
        <end position="692"/>
    </location>
</feature>
<feature type="compositionally biased region" description="Basic and acidic residues" evidence="1">
    <location>
        <begin position="157"/>
        <end position="169"/>
    </location>
</feature>
<reference evidence="2" key="1">
    <citation type="submission" date="2020-10" db="EMBL/GenBank/DDBJ databases">
        <authorList>
            <person name="Roach M.J.R."/>
        </authorList>
    </citation>
    <scope>NUCLEOTIDE SEQUENCE</scope>
    <source>
        <strain evidence="2">CBS 1945</strain>
    </source>
</reference>
<protein>
    <submittedName>
        <fullName evidence="2">Uncharacterized protein</fullName>
    </submittedName>
</protein>
<feature type="compositionally biased region" description="Polar residues" evidence="1">
    <location>
        <begin position="85"/>
        <end position="95"/>
    </location>
</feature>
<name>A0A875RUG5_EENNA</name>
<gene>
    <name evidence="2" type="ORF">FOA43_001888</name>
</gene>
<dbReference type="EMBL" id="CP064812">
    <property type="protein sequence ID" value="QPG74557.1"/>
    <property type="molecule type" value="Genomic_DNA"/>
</dbReference>
<feature type="compositionally biased region" description="Polar residues" evidence="1">
    <location>
        <begin position="591"/>
        <end position="601"/>
    </location>
</feature>
<feature type="region of interest" description="Disordered" evidence="1">
    <location>
        <begin position="206"/>
        <end position="264"/>
    </location>
</feature>
<organism evidence="2 3">
    <name type="scientific">Eeniella nana</name>
    <name type="common">Yeast</name>
    <name type="synonym">Brettanomyces nanus</name>
    <dbReference type="NCBI Taxonomy" id="13502"/>
    <lineage>
        <taxon>Eukaryota</taxon>
        <taxon>Fungi</taxon>
        <taxon>Dikarya</taxon>
        <taxon>Ascomycota</taxon>
        <taxon>Saccharomycotina</taxon>
        <taxon>Pichiomycetes</taxon>
        <taxon>Pichiales</taxon>
        <taxon>Pichiaceae</taxon>
        <taxon>Brettanomyces</taxon>
    </lineage>
</organism>
<feature type="region of interest" description="Disordered" evidence="1">
    <location>
        <begin position="653"/>
        <end position="692"/>
    </location>
</feature>
<dbReference type="Proteomes" id="UP000662931">
    <property type="component" value="Chromosome 1"/>
</dbReference>
<feature type="compositionally biased region" description="Polar residues" evidence="1">
    <location>
        <begin position="217"/>
        <end position="226"/>
    </location>
</feature>
<feature type="compositionally biased region" description="Low complexity" evidence="1">
    <location>
        <begin position="236"/>
        <end position="247"/>
    </location>
</feature>
<feature type="compositionally biased region" description="Basic and acidic residues" evidence="1">
    <location>
        <begin position="40"/>
        <end position="57"/>
    </location>
</feature>
<feature type="compositionally biased region" description="Polar residues" evidence="1">
    <location>
        <begin position="322"/>
        <end position="333"/>
    </location>
</feature>
<feature type="region of interest" description="Disordered" evidence="1">
    <location>
        <begin position="525"/>
        <end position="544"/>
    </location>
</feature>
<dbReference type="KEGG" id="bnn:FOA43_001888"/>
<dbReference type="AlphaFoldDB" id="A0A875RUG5"/>
<feature type="compositionally biased region" description="Basic and acidic residues" evidence="1">
    <location>
        <begin position="355"/>
        <end position="370"/>
    </location>
</feature>
<dbReference type="GeneID" id="62195289"/>
<feature type="region of interest" description="Disordered" evidence="1">
    <location>
        <begin position="322"/>
        <end position="496"/>
    </location>
</feature>
<dbReference type="RefSeq" id="XP_038778122.1">
    <property type="nucleotide sequence ID" value="XM_038922194.1"/>
</dbReference>
<sequence length="885" mass="95539">MPSKASKRHSWYGFLSLKGHSFESTSHDSQSRHSSTSHHSQTESKEKTRVLHTETNRDLVINLPPDSDSHRTTHLNMILDDDGDQSSLYKPSSSPIEAPTPVSVPAEDSPFVSVSPSPSVHVQSPISGQEPSSSYYPSEVTLPKALSEQESIDDEEQKSFRERKREVLKSKRRPPPKDSGAAIVDAQLNKSASSILAKINDEIENLRGIQRNDSDIIDQQSSQLENRLNEKDPIKSTPDSTSDSVPDFLGSPQDDLIDNSPLQSPSFQYRRVADLRDELPEEVTPVLVSQKPQPASVVSSVTPRDLSKSLLVQSPLLTDLHSFTTPSPRTSQLAALDGSVKPDAMSPVSGYSTVSEDKFYDVTEGRKDPDVAPAGATAIPVATGSSSTSSFSTTASSQRNYPSETLSPVNSSLQASPSPPRQFSSSSSRELILPTPIDEQGEGFRTPPSHEHNESLVFSPPRSLILSSPMTDRYPENFEVDGSSNTTSAEDDDEGELSFVARSPYQSVRGVINEPQSVHKMVVVNPSEGSNQSSPRMNDGSGTEIMALQESSSVTSSTTSTSESVNTPKVEKEMLVIPGGAALASEAQPMESRSSASNHNRGSFSFSTTSSSAAAAAAAVAVGATVIPTTYDRREEPVVEPLAHSSVVPVAAVAPGQTGESIKRRRPPPDFPSEGRGKRSISVSTANPGLFDSTATKSRILSANEDGRKVEDGFVRFSGLETEPKDKGRKSLYIERLRAGGMASFTAQEPSYRVLPIAVRPTNPGHRRTPSHQATIVSLQSSLKHGNLRPKTRMLASEIDDSELPDSKLSHDLAKTKVPTDPDAEIIEVTNQLKRLTADPAQLIRYSQDQSGLNRFSSVRSAKGLSLGGRDLKLFIANPDESDEE</sequence>
<proteinExistence type="predicted"/>
<feature type="compositionally biased region" description="Polar residues" evidence="1">
    <location>
        <begin position="527"/>
        <end position="536"/>
    </location>
</feature>
<dbReference type="OrthoDB" id="4026687at2759"/>
<evidence type="ECO:0000256" key="1">
    <source>
        <dbReference type="SAM" id="MobiDB-lite"/>
    </source>
</evidence>
<feature type="compositionally biased region" description="Polar residues" evidence="1">
    <location>
        <begin position="398"/>
        <end position="415"/>
    </location>
</feature>
<evidence type="ECO:0000313" key="3">
    <source>
        <dbReference type="Proteomes" id="UP000662931"/>
    </source>
</evidence>
<feature type="region of interest" description="Disordered" evidence="1">
    <location>
        <begin position="549"/>
        <end position="607"/>
    </location>
</feature>
<feature type="region of interest" description="Disordered" evidence="1">
    <location>
        <begin position="22"/>
        <end position="187"/>
    </location>
</feature>
<feature type="compositionally biased region" description="Low complexity" evidence="1">
    <location>
        <begin position="550"/>
        <end position="565"/>
    </location>
</feature>